<organism evidence="1">
    <name type="scientific">uncultured Spirochaetaceae bacterium</name>
    <dbReference type="NCBI Taxonomy" id="201186"/>
    <lineage>
        <taxon>Bacteria</taxon>
        <taxon>Pseudomonadati</taxon>
        <taxon>Spirochaetota</taxon>
        <taxon>Spirochaetia</taxon>
        <taxon>Spirochaetales</taxon>
        <taxon>Spirochaetaceae</taxon>
        <taxon>environmental samples</taxon>
    </lineage>
</organism>
<protein>
    <submittedName>
        <fullName evidence="1">Uncharacterized protein</fullName>
    </submittedName>
</protein>
<name>A0A650F5A5_9SPIO</name>
<dbReference type="AlphaFoldDB" id="A0A650F5A5"/>
<gene>
    <name evidence="1" type="ORF">Unknown280_0570</name>
</gene>
<accession>A0A650F5A5</accession>
<proteinExistence type="predicted"/>
<reference evidence="1" key="1">
    <citation type="journal article" date="2020" name="J. ISSAAS">
        <title>Lactobacilli and other gastrointestinal microbiota of Peromyscus leucopus, reservoir host for agents of Lyme disease and other zoonoses in North America.</title>
        <authorList>
            <person name="Milovic A."/>
            <person name="Bassam K."/>
            <person name="Shao H."/>
            <person name="Chatzistamou I."/>
            <person name="Tufts D.M."/>
            <person name="Diuk-Wasser M."/>
            <person name="Barbour A.G."/>
        </authorList>
    </citation>
    <scope>NUCLEOTIDE SEQUENCE</scope>
    <source>
        <strain evidence="1">LL50</strain>
    </source>
</reference>
<sequence length="86" mass="9919">MVAKRNFGVDKKYMLDAVRARLAELGSDYRYAGDRNLKAESLKVFRSRTRRVICILKLVEELLTSPCAVEILERDAIKGFDKLVRE</sequence>
<evidence type="ECO:0000313" key="1">
    <source>
        <dbReference type="EMBL" id="QGT51365.1"/>
    </source>
</evidence>
<dbReference type="EMBL" id="MN577574">
    <property type="protein sequence ID" value="QGT51365.1"/>
    <property type="molecule type" value="Genomic_DNA"/>
</dbReference>